<evidence type="ECO:0000256" key="3">
    <source>
        <dbReference type="ARBA" id="ARBA00022763"/>
    </source>
</evidence>
<evidence type="ECO:0000256" key="2">
    <source>
        <dbReference type="ARBA" id="ARBA00022759"/>
    </source>
</evidence>
<evidence type="ECO:0000256" key="6">
    <source>
        <dbReference type="ARBA" id="ARBA00029466"/>
    </source>
</evidence>
<dbReference type="Gene3D" id="3.40.960.10">
    <property type="entry name" value="VSR Endonuclease"/>
    <property type="match status" value="1"/>
</dbReference>
<evidence type="ECO:0000256" key="1">
    <source>
        <dbReference type="ARBA" id="ARBA00022722"/>
    </source>
</evidence>
<keyword evidence="3" id="KW-0227">DNA damage</keyword>
<proteinExistence type="inferred from homology"/>
<protein>
    <submittedName>
        <fullName evidence="7">Very short patch repair endonuclease</fullName>
    </submittedName>
</protein>
<name>A0A2W5A6G8_9SPHN</name>
<dbReference type="GO" id="GO:0004519">
    <property type="term" value="F:endonuclease activity"/>
    <property type="evidence" value="ECO:0007669"/>
    <property type="project" value="UniProtKB-KW"/>
</dbReference>
<comment type="caution">
    <text evidence="7">The sequence shown here is derived from an EMBL/GenBank/DDBJ whole genome shotgun (WGS) entry which is preliminary data.</text>
</comment>
<keyword evidence="5" id="KW-0234">DNA repair</keyword>
<evidence type="ECO:0000313" key="8">
    <source>
        <dbReference type="Proteomes" id="UP000249066"/>
    </source>
</evidence>
<sequence>MRSVKSRDTAPELAVRRAATSLGYRYRLHRASLPGKPDLVFGPRRKVVFVHGCFWHGHDCSRGSREPKSNSDYWRAKITRNRERDANAIAALQKAGWQTLVIWECETRDPARLRDRLIQFLT</sequence>
<reference evidence="7 8" key="1">
    <citation type="submission" date="2017-08" db="EMBL/GenBank/DDBJ databases">
        <title>Infants hospitalized years apart are colonized by the same room-sourced microbial strains.</title>
        <authorList>
            <person name="Brooks B."/>
            <person name="Olm M.R."/>
            <person name="Firek B.A."/>
            <person name="Baker R."/>
            <person name="Thomas B.C."/>
            <person name="Morowitz M.J."/>
            <person name="Banfield J.F."/>
        </authorList>
    </citation>
    <scope>NUCLEOTIDE SEQUENCE [LARGE SCALE GENOMIC DNA]</scope>
    <source>
        <strain evidence="7">S2_018_000_R2_101</strain>
    </source>
</reference>
<evidence type="ECO:0000313" key="7">
    <source>
        <dbReference type="EMBL" id="PZO88857.1"/>
    </source>
</evidence>
<keyword evidence="4" id="KW-0378">Hydrolase</keyword>
<comment type="similarity">
    <text evidence="6">Belongs to the Vsr family.</text>
</comment>
<dbReference type="GO" id="GO:0006298">
    <property type="term" value="P:mismatch repair"/>
    <property type="evidence" value="ECO:0007669"/>
    <property type="project" value="InterPro"/>
</dbReference>
<dbReference type="InterPro" id="IPR011335">
    <property type="entry name" value="Restrct_endonuc-II-like"/>
</dbReference>
<dbReference type="Pfam" id="PF03852">
    <property type="entry name" value="Vsr"/>
    <property type="match status" value="1"/>
</dbReference>
<dbReference type="CDD" id="cd00221">
    <property type="entry name" value="Vsr"/>
    <property type="match status" value="1"/>
</dbReference>
<accession>A0A2W5A6G8</accession>
<dbReference type="EMBL" id="QFNN01000079">
    <property type="protein sequence ID" value="PZO88857.1"/>
    <property type="molecule type" value="Genomic_DNA"/>
</dbReference>
<dbReference type="Proteomes" id="UP000249066">
    <property type="component" value="Unassembled WGS sequence"/>
</dbReference>
<dbReference type="GO" id="GO:0016787">
    <property type="term" value="F:hydrolase activity"/>
    <property type="evidence" value="ECO:0007669"/>
    <property type="project" value="UniProtKB-KW"/>
</dbReference>
<dbReference type="NCBIfam" id="TIGR00632">
    <property type="entry name" value="vsr"/>
    <property type="match status" value="1"/>
</dbReference>
<dbReference type="AlphaFoldDB" id="A0A2W5A6G8"/>
<organism evidence="7 8">
    <name type="scientific">Sphingomonas sanxanigenens</name>
    <dbReference type="NCBI Taxonomy" id="397260"/>
    <lineage>
        <taxon>Bacteria</taxon>
        <taxon>Pseudomonadati</taxon>
        <taxon>Pseudomonadota</taxon>
        <taxon>Alphaproteobacteria</taxon>
        <taxon>Sphingomonadales</taxon>
        <taxon>Sphingomonadaceae</taxon>
        <taxon>Sphingomonas</taxon>
    </lineage>
</organism>
<dbReference type="PIRSF" id="PIRSF018267">
    <property type="entry name" value="VSR_endonuc"/>
    <property type="match status" value="1"/>
</dbReference>
<dbReference type="SUPFAM" id="SSF52980">
    <property type="entry name" value="Restriction endonuclease-like"/>
    <property type="match status" value="1"/>
</dbReference>
<evidence type="ECO:0000256" key="4">
    <source>
        <dbReference type="ARBA" id="ARBA00022801"/>
    </source>
</evidence>
<dbReference type="InterPro" id="IPR004603">
    <property type="entry name" value="DNA_mismatch_endonuc_vsr"/>
</dbReference>
<evidence type="ECO:0000256" key="5">
    <source>
        <dbReference type="ARBA" id="ARBA00023204"/>
    </source>
</evidence>
<keyword evidence="2 7" id="KW-0255">Endonuclease</keyword>
<gene>
    <name evidence="7" type="ORF">DI623_11785</name>
</gene>
<keyword evidence="1" id="KW-0540">Nuclease</keyword>